<organism evidence="1 2">
    <name type="scientific">Trichonephila inaurata madagascariensis</name>
    <dbReference type="NCBI Taxonomy" id="2747483"/>
    <lineage>
        <taxon>Eukaryota</taxon>
        <taxon>Metazoa</taxon>
        <taxon>Ecdysozoa</taxon>
        <taxon>Arthropoda</taxon>
        <taxon>Chelicerata</taxon>
        <taxon>Arachnida</taxon>
        <taxon>Araneae</taxon>
        <taxon>Araneomorphae</taxon>
        <taxon>Entelegynae</taxon>
        <taxon>Araneoidea</taxon>
        <taxon>Nephilidae</taxon>
        <taxon>Trichonephila</taxon>
        <taxon>Trichonephila inaurata</taxon>
    </lineage>
</organism>
<protein>
    <submittedName>
        <fullName evidence="1">Uncharacterized protein</fullName>
    </submittedName>
</protein>
<sequence length="87" mass="9663">MVETGGKSTDFRSPFGLEKFQSPAPVGSARQSHFKVRSALLRKLRENSQVHLSSKELYSNNRGRCPGRIGICGMVVPAFKRNDRTAL</sequence>
<dbReference type="AlphaFoldDB" id="A0A8X6WXY7"/>
<dbReference type="Proteomes" id="UP000886998">
    <property type="component" value="Unassembled WGS sequence"/>
</dbReference>
<keyword evidence="2" id="KW-1185">Reference proteome</keyword>
<dbReference type="EMBL" id="BMAV01003666">
    <property type="protein sequence ID" value="GFY43417.1"/>
    <property type="molecule type" value="Genomic_DNA"/>
</dbReference>
<name>A0A8X6WXY7_9ARAC</name>
<evidence type="ECO:0000313" key="1">
    <source>
        <dbReference type="EMBL" id="GFY43417.1"/>
    </source>
</evidence>
<reference evidence="1" key="1">
    <citation type="submission" date="2020-08" db="EMBL/GenBank/DDBJ databases">
        <title>Multicomponent nature underlies the extraordinary mechanical properties of spider dragline silk.</title>
        <authorList>
            <person name="Kono N."/>
            <person name="Nakamura H."/>
            <person name="Mori M."/>
            <person name="Yoshida Y."/>
            <person name="Ohtoshi R."/>
            <person name="Malay A.D."/>
            <person name="Moran D.A.P."/>
            <person name="Tomita M."/>
            <person name="Numata K."/>
            <person name="Arakawa K."/>
        </authorList>
    </citation>
    <scope>NUCLEOTIDE SEQUENCE</scope>
</reference>
<accession>A0A8X6WXY7</accession>
<evidence type="ECO:0000313" key="2">
    <source>
        <dbReference type="Proteomes" id="UP000886998"/>
    </source>
</evidence>
<comment type="caution">
    <text evidence="1">The sequence shown here is derived from an EMBL/GenBank/DDBJ whole genome shotgun (WGS) entry which is preliminary data.</text>
</comment>
<gene>
    <name evidence="1" type="primary">NCL1_03898</name>
    <name evidence="1" type="ORF">TNIN_400831</name>
</gene>
<proteinExistence type="predicted"/>